<evidence type="ECO:0000256" key="1">
    <source>
        <dbReference type="ARBA" id="ARBA00010630"/>
    </source>
</evidence>
<dbReference type="GO" id="GO:0004674">
    <property type="term" value="F:protein serine/threonine kinase activity"/>
    <property type="evidence" value="ECO:0007669"/>
    <property type="project" value="UniProtKB-KW"/>
</dbReference>
<dbReference type="PANTHER" id="PTHR12209:SF0">
    <property type="entry name" value="EKC_KEOPS COMPLEX SUBUNIT TP53RK"/>
    <property type="match status" value="1"/>
</dbReference>
<dbReference type="InterPro" id="IPR008266">
    <property type="entry name" value="Tyr_kinase_AS"/>
</dbReference>
<evidence type="ECO:0000256" key="7">
    <source>
        <dbReference type="ARBA" id="ARBA00022777"/>
    </source>
</evidence>
<evidence type="ECO:0000313" key="12">
    <source>
        <dbReference type="EMBL" id="HIJ99203.1"/>
    </source>
</evidence>
<dbReference type="NCBIfam" id="NF011462">
    <property type="entry name" value="PRK14879.1-3"/>
    <property type="match status" value="1"/>
</dbReference>
<dbReference type="NCBIfam" id="TIGR03724">
    <property type="entry name" value="arch_bud32"/>
    <property type="match status" value="1"/>
</dbReference>
<dbReference type="InterPro" id="IPR000719">
    <property type="entry name" value="Prot_kinase_dom"/>
</dbReference>
<evidence type="ECO:0000256" key="10">
    <source>
        <dbReference type="ARBA" id="ARBA00048679"/>
    </source>
</evidence>
<comment type="similarity">
    <text evidence="1">Belongs to the protein kinase superfamily. BUD32 family.</text>
</comment>
<name>A0A832UL75_9ARCH</name>
<dbReference type="AlphaFoldDB" id="A0A832UL75"/>
<dbReference type="PROSITE" id="PS50011">
    <property type="entry name" value="PROTEIN_KINASE_DOM"/>
    <property type="match status" value="1"/>
</dbReference>
<dbReference type="GO" id="GO:0008033">
    <property type="term" value="P:tRNA processing"/>
    <property type="evidence" value="ECO:0007669"/>
    <property type="project" value="UniProtKB-KW"/>
</dbReference>
<comment type="catalytic activity">
    <reaction evidence="10">
        <text>L-seryl-[protein] + ATP = O-phospho-L-seryl-[protein] + ADP + H(+)</text>
        <dbReference type="Rhea" id="RHEA:17989"/>
        <dbReference type="Rhea" id="RHEA-COMP:9863"/>
        <dbReference type="Rhea" id="RHEA-COMP:11604"/>
        <dbReference type="ChEBI" id="CHEBI:15378"/>
        <dbReference type="ChEBI" id="CHEBI:29999"/>
        <dbReference type="ChEBI" id="CHEBI:30616"/>
        <dbReference type="ChEBI" id="CHEBI:83421"/>
        <dbReference type="ChEBI" id="CHEBI:456216"/>
        <dbReference type="EC" id="2.7.11.1"/>
    </reaction>
</comment>
<dbReference type="InterPro" id="IPR022495">
    <property type="entry name" value="Bud32"/>
</dbReference>
<keyword evidence="13" id="KW-1185">Reference proteome</keyword>
<dbReference type="Gene3D" id="3.30.200.20">
    <property type="entry name" value="Phosphorylase Kinase, domain 1"/>
    <property type="match status" value="1"/>
</dbReference>
<evidence type="ECO:0000256" key="3">
    <source>
        <dbReference type="ARBA" id="ARBA00022527"/>
    </source>
</evidence>
<sequence>MNKLLKVGAEAKLSLEDGIVVKERISKGYRIPEIDSSLRKKRTRREASLLDKARRAQLKVPAVKDLDKDNNTIYMEFIDGEMFHKVMNSPLSKKLGSELAKLHDAEIIHGDLTTSNILVKAKDIYFIDFGLGEISDSIEKKAVDIRVLKESIKASHPKDSGKHIESILEGYSSSRSFDAVLERLETLEGRGRYKKKVNKNK</sequence>
<dbReference type="PROSITE" id="PS00109">
    <property type="entry name" value="PROTEIN_KINASE_TYR"/>
    <property type="match status" value="1"/>
</dbReference>
<evidence type="ECO:0000256" key="2">
    <source>
        <dbReference type="ARBA" id="ARBA00012513"/>
    </source>
</evidence>
<dbReference type="Gene3D" id="1.10.510.10">
    <property type="entry name" value="Transferase(Phosphotransferase) domain 1"/>
    <property type="match status" value="1"/>
</dbReference>
<dbReference type="GO" id="GO:0005524">
    <property type="term" value="F:ATP binding"/>
    <property type="evidence" value="ECO:0007669"/>
    <property type="project" value="UniProtKB-KW"/>
</dbReference>
<dbReference type="PANTHER" id="PTHR12209">
    <property type="entry name" value="NON-SPECIFIC SERINE/THREONINE PROTEIN KINASE"/>
    <property type="match status" value="1"/>
</dbReference>
<reference evidence="12 13" key="1">
    <citation type="journal article" name="Nat. Commun.">
        <title>Undinarchaeota illuminate DPANN phylogeny and the impact of gene transfer on archaeal evolution.</title>
        <authorList>
            <person name="Dombrowski N."/>
            <person name="Williams T.A."/>
            <person name="Sun J."/>
            <person name="Woodcroft B.J."/>
            <person name="Lee J.H."/>
            <person name="Minh B.Q."/>
            <person name="Rinke C."/>
            <person name="Spang A."/>
        </authorList>
    </citation>
    <scope>NUCLEOTIDE SEQUENCE [LARGE SCALE GENOMIC DNA]</scope>
    <source>
        <strain evidence="12">MAG_bin17</strain>
    </source>
</reference>
<evidence type="ECO:0000259" key="11">
    <source>
        <dbReference type="PROSITE" id="PS50011"/>
    </source>
</evidence>
<organism evidence="12 13">
    <name type="scientific">Candidatus Undinarchaeum marinum</name>
    <dbReference type="NCBI Taxonomy" id="2756141"/>
    <lineage>
        <taxon>Archaea</taxon>
        <taxon>Candidatus Undinarchaeota</taxon>
        <taxon>Candidatus Undinarchaeia</taxon>
        <taxon>Candidatus Undinarchaeales</taxon>
        <taxon>Candidatus Undinarchaeaceae</taxon>
        <taxon>Candidatus Undinarchaeum</taxon>
    </lineage>
</organism>
<keyword evidence="8" id="KW-0067">ATP-binding</keyword>
<keyword evidence="3 12" id="KW-0723">Serine/threonine-protein kinase</keyword>
<protein>
    <recommendedName>
        <fullName evidence="2">non-specific serine/threonine protein kinase</fullName>
        <ecNumber evidence="2">2.7.11.1</ecNumber>
    </recommendedName>
</protein>
<dbReference type="Pfam" id="PF01163">
    <property type="entry name" value="RIO1"/>
    <property type="match status" value="1"/>
</dbReference>
<feature type="domain" description="Protein kinase" evidence="11">
    <location>
        <begin position="1"/>
        <end position="201"/>
    </location>
</feature>
<keyword evidence="4 12" id="KW-0808">Transferase</keyword>
<dbReference type="EC" id="2.7.11.1" evidence="2"/>
<proteinExistence type="inferred from homology"/>
<comment type="catalytic activity">
    <reaction evidence="9">
        <text>L-threonyl-[protein] + ATP = O-phospho-L-threonyl-[protein] + ADP + H(+)</text>
        <dbReference type="Rhea" id="RHEA:46608"/>
        <dbReference type="Rhea" id="RHEA-COMP:11060"/>
        <dbReference type="Rhea" id="RHEA-COMP:11605"/>
        <dbReference type="ChEBI" id="CHEBI:15378"/>
        <dbReference type="ChEBI" id="CHEBI:30013"/>
        <dbReference type="ChEBI" id="CHEBI:30616"/>
        <dbReference type="ChEBI" id="CHEBI:61977"/>
        <dbReference type="ChEBI" id="CHEBI:456216"/>
        <dbReference type="EC" id="2.7.11.1"/>
    </reaction>
</comment>
<dbReference type="GO" id="GO:0005829">
    <property type="term" value="C:cytosol"/>
    <property type="evidence" value="ECO:0007669"/>
    <property type="project" value="TreeGrafter"/>
</dbReference>
<dbReference type="InterPro" id="IPR011009">
    <property type="entry name" value="Kinase-like_dom_sf"/>
</dbReference>
<keyword evidence="5" id="KW-0819">tRNA processing</keyword>
<keyword evidence="6" id="KW-0547">Nucleotide-binding</keyword>
<gene>
    <name evidence="12" type="ORF">H1011_00025</name>
</gene>
<dbReference type="EMBL" id="DVAD01000001">
    <property type="protein sequence ID" value="HIJ99203.1"/>
    <property type="molecule type" value="Genomic_DNA"/>
</dbReference>
<evidence type="ECO:0000256" key="8">
    <source>
        <dbReference type="ARBA" id="ARBA00022840"/>
    </source>
</evidence>
<keyword evidence="7 12" id="KW-0418">Kinase</keyword>
<evidence type="ECO:0000256" key="5">
    <source>
        <dbReference type="ARBA" id="ARBA00022694"/>
    </source>
</evidence>
<evidence type="ECO:0000256" key="6">
    <source>
        <dbReference type="ARBA" id="ARBA00022741"/>
    </source>
</evidence>
<dbReference type="Proteomes" id="UP000604391">
    <property type="component" value="Unassembled WGS sequence"/>
</dbReference>
<dbReference type="InterPro" id="IPR018934">
    <property type="entry name" value="RIO_dom"/>
</dbReference>
<comment type="caution">
    <text evidence="12">The sequence shown here is derived from an EMBL/GenBank/DDBJ whole genome shotgun (WGS) entry which is preliminary data.</text>
</comment>
<evidence type="ECO:0000256" key="9">
    <source>
        <dbReference type="ARBA" id="ARBA00047899"/>
    </source>
</evidence>
<dbReference type="SUPFAM" id="SSF56112">
    <property type="entry name" value="Protein kinase-like (PK-like)"/>
    <property type="match status" value="1"/>
</dbReference>
<evidence type="ECO:0000313" key="13">
    <source>
        <dbReference type="Proteomes" id="UP000604391"/>
    </source>
</evidence>
<evidence type="ECO:0000256" key="4">
    <source>
        <dbReference type="ARBA" id="ARBA00022679"/>
    </source>
</evidence>
<accession>A0A832UL75</accession>